<dbReference type="EMBL" id="MABE01000689">
    <property type="protein sequence ID" value="OUS35381.1"/>
    <property type="molecule type" value="Genomic_DNA"/>
</dbReference>
<dbReference type="PANTHER" id="PTHR35564">
    <property type="match status" value="1"/>
</dbReference>
<evidence type="ECO:0008006" key="3">
    <source>
        <dbReference type="Google" id="ProtNLM"/>
    </source>
</evidence>
<dbReference type="NCBIfam" id="TIGR03347">
    <property type="entry name" value="VI_chp_1"/>
    <property type="match status" value="1"/>
</dbReference>
<evidence type="ECO:0000313" key="2">
    <source>
        <dbReference type="Proteomes" id="UP000227088"/>
    </source>
</evidence>
<dbReference type="Proteomes" id="UP000227088">
    <property type="component" value="Unassembled WGS sequence"/>
</dbReference>
<comment type="caution">
    <text evidence="1">The sequence shown here is derived from an EMBL/GenBank/DDBJ whole genome shotgun (WGS) entry which is preliminary data.</text>
</comment>
<sequence>MSFFEQITQDPTGFSLFNTLRFVDAKYPESPRLGQANKSNEEHIILRQKPSMAFAHTPLSHFVPANEDFPKDQLFNLSFGLFGPTGAMPYHLTEHAFSREHHSNDPTFARFADVFHHRMISLFYRAEANTQPCIEMDRPAENDFDLLIGALSGLAQLDSKAITDLEEQTVQSIFKDKWDRLYRSGLFSLATRPADGLKSLILDFLQLPVKIEQLSGGWLKLCPDDQFNIGIFSTNNQLGVNTSLGEQVFDAQHKFTV</sequence>
<dbReference type="AlphaFoldDB" id="A0A1Y5HDR1"/>
<dbReference type="InterPro" id="IPR010732">
    <property type="entry name" value="T6SS_TssG-like"/>
</dbReference>
<dbReference type="Pfam" id="PF06996">
    <property type="entry name" value="T6SS_TssG"/>
    <property type="match status" value="1"/>
</dbReference>
<accession>A0A1Y5HDR1</accession>
<organism evidence="1 2">
    <name type="scientific">Oleispira antarctica</name>
    <dbReference type="NCBI Taxonomy" id="188908"/>
    <lineage>
        <taxon>Bacteria</taxon>
        <taxon>Pseudomonadati</taxon>
        <taxon>Pseudomonadota</taxon>
        <taxon>Gammaproteobacteria</taxon>
        <taxon>Oceanospirillales</taxon>
        <taxon>Oceanospirillaceae</taxon>
        <taxon>Oleispira</taxon>
    </lineage>
</organism>
<gene>
    <name evidence="1" type="ORF">A9R00_12050</name>
</gene>
<reference evidence="2" key="1">
    <citation type="journal article" date="2017" name="Proc. Natl. Acad. Sci. U.S.A.">
        <title>Simulation of Deepwater Horizon oil plume reveals substrate specialization within a complex community of hydrocarbon degraders.</title>
        <authorList>
            <person name="Hu P."/>
            <person name="Dubinsky E.A."/>
            <person name="Probst A.J."/>
            <person name="Wang J."/>
            <person name="Sieber C.M.K."/>
            <person name="Tom L.M."/>
            <person name="Gardinali P."/>
            <person name="Banfield J.F."/>
            <person name="Atlas R.M."/>
            <person name="Andersen G.L."/>
        </authorList>
    </citation>
    <scope>NUCLEOTIDE SEQUENCE [LARGE SCALE GENOMIC DNA]</scope>
</reference>
<name>A0A1Y5HDR1_OLEAN</name>
<proteinExistence type="predicted"/>
<feature type="non-terminal residue" evidence="1">
    <location>
        <position position="257"/>
    </location>
</feature>
<dbReference type="PANTHER" id="PTHR35564:SF4">
    <property type="entry name" value="CYTOPLASMIC PROTEIN"/>
    <property type="match status" value="1"/>
</dbReference>
<protein>
    <recommendedName>
        <fullName evidence="3">Type VI secretion protein</fullName>
    </recommendedName>
</protein>
<evidence type="ECO:0000313" key="1">
    <source>
        <dbReference type="EMBL" id="OUS35381.1"/>
    </source>
</evidence>